<sequence>MEKTKSTAARVSSRMTIGEIVTQYPEAVEPLFEAGVPCAGCGVRFDASLSESLSNQGIEGPKADEFISKLNETIDKIQSDYGIGPDSPKTIAISSRAAEKIKSLMEKQNQNGGLRFAAMPGGCSGFSYALGFENKPAPNDEIVQEKGVSFFIDKNMLSILNGCRIDYVDALQGSGFKINNPNAKNTCSCGQSFS</sequence>
<dbReference type="InterPro" id="IPR017870">
    <property type="entry name" value="FeS_cluster_insertion_CS"/>
</dbReference>
<feature type="domain" description="Core" evidence="1">
    <location>
        <begin position="90"/>
        <end position="190"/>
    </location>
</feature>
<comment type="caution">
    <text evidence="2">The sequence shown here is derived from an EMBL/GenBank/DDBJ whole genome shotgun (WGS) entry which is preliminary data.</text>
</comment>
<dbReference type="GO" id="GO:0051539">
    <property type="term" value="F:4 iron, 4 sulfur cluster binding"/>
    <property type="evidence" value="ECO:0007669"/>
    <property type="project" value="TreeGrafter"/>
</dbReference>
<dbReference type="PROSITE" id="PS01152">
    <property type="entry name" value="HESB"/>
    <property type="match status" value="1"/>
</dbReference>
<dbReference type="PANTHER" id="PTHR43011">
    <property type="entry name" value="IRON-SULFUR CLUSTER ASSEMBLY 2 HOMOLOG, MITOCHONDRIAL"/>
    <property type="match status" value="1"/>
</dbReference>
<evidence type="ECO:0000313" key="3">
    <source>
        <dbReference type="Proteomes" id="UP000675968"/>
    </source>
</evidence>
<dbReference type="Pfam" id="PF01521">
    <property type="entry name" value="Fe-S_biosyn"/>
    <property type="match status" value="1"/>
</dbReference>
<name>A0A8T4LG59_9ARCH</name>
<dbReference type="SUPFAM" id="SSF89360">
    <property type="entry name" value="HesB-like domain"/>
    <property type="match status" value="1"/>
</dbReference>
<dbReference type="InterPro" id="IPR035903">
    <property type="entry name" value="HesB-like_dom_sf"/>
</dbReference>
<protein>
    <submittedName>
        <fullName evidence="2">Iron-sulfur cluster assembly accessory protein</fullName>
    </submittedName>
</protein>
<proteinExistence type="predicted"/>
<dbReference type="Gene3D" id="2.60.300.12">
    <property type="entry name" value="HesB-like domain"/>
    <property type="match status" value="1"/>
</dbReference>
<dbReference type="Proteomes" id="UP000675968">
    <property type="component" value="Unassembled WGS sequence"/>
</dbReference>
<dbReference type="Gene3D" id="1.10.3910.10">
    <property type="entry name" value="SP0561-like"/>
    <property type="match status" value="1"/>
</dbReference>
<dbReference type="GO" id="GO:0005506">
    <property type="term" value="F:iron ion binding"/>
    <property type="evidence" value="ECO:0007669"/>
    <property type="project" value="TreeGrafter"/>
</dbReference>
<dbReference type="PANTHER" id="PTHR43011:SF1">
    <property type="entry name" value="IRON-SULFUR CLUSTER ASSEMBLY 2 HOMOLOG, MITOCHONDRIAL"/>
    <property type="match status" value="1"/>
</dbReference>
<dbReference type="AlphaFoldDB" id="A0A8T4LG59"/>
<dbReference type="InterPro" id="IPR000361">
    <property type="entry name" value="ATAP_core_dom"/>
</dbReference>
<dbReference type="GO" id="GO:0051537">
    <property type="term" value="F:2 iron, 2 sulfur cluster binding"/>
    <property type="evidence" value="ECO:0007669"/>
    <property type="project" value="TreeGrafter"/>
</dbReference>
<gene>
    <name evidence="2" type="ORF">J4215_04825</name>
</gene>
<dbReference type="NCBIfam" id="TIGR00049">
    <property type="entry name" value="iron-sulfur cluster assembly accessory protein"/>
    <property type="match status" value="1"/>
</dbReference>
<organism evidence="2 3">
    <name type="scientific">Candidatus Iainarchaeum sp</name>
    <dbReference type="NCBI Taxonomy" id="3101447"/>
    <lineage>
        <taxon>Archaea</taxon>
        <taxon>Candidatus Iainarchaeota</taxon>
        <taxon>Candidatus Iainarchaeia</taxon>
        <taxon>Candidatus Iainarchaeales</taxon>
        <taxon>Candidatus Iainarchaeaceae</taxon>
        <taxon>Candidatus Iainarchaeum</taxon>
    </lineage>
</organism>
<dbReference type="GO" id="GO:0016226">
    <property type="term" value="P:iron-sulfur cluster assembly"/>
    <property type="evidence" value="ECO:0007669"/>
    <property type="project" value="InterPro"/>
</dbReference>
<reference evidence="2" key="2">
    <citation type="submission" date="2021-05" db="EMBL/GenBank/DDBJ databases">
        <title>Protein family content uncovers lineage relationships and bacterial pathway maintenance mechanisms in DPANN archaea.</title>
        <authorList>
            <person name="Castelle C.J."/>
            <person name="Meheust R."/>
            <person name="Jaffe A.L."/>
            <person name="Seitz K."/>
            <person name="Gong X."/>
            <person name="Baker B.J."/>
            <person name="Banfield J.F."/>
        </authorList>
    </citation>
    <scope>NUCLEOTIDE SEQUENCE</scope>
    <source>
        <strain evidence="2">RIFCSPLOWO2_01_FULL_AR10_48_17</strain>
    </source>
</reference>
<dbReference type="InterPro" id="IPR016092">
    <property type="entry name" value="ATAP"/>
</dbReference>
<evidence type="ECO:0000313" key="2">
    <source>
        <dbReference type="EMBL" id="MBS3061876.1"/>
    </source>
</evidence>
<accession>A0A8T4LG59</accession>
<dbReference type="InterPro" id="IPR038062">
    <property type="entry name" value="ScdA-like_N_sf"/>
</dbReference>
<dbReference type="SUPFAM" id="SSF140683">
    <property type="entry name" value="SP0561-like"/>
    <property type="match status" value="1"/>
</dbReference>
<evidence type="ECO:0000259" key="1">
    <source>
        <dbReference type="Pfam" id="PF01521"/>
    </source>
</evidence>
<reference evidence="2" key="1">
    <citation type="submission" date="2021-03" db="EMBL/GenBank/DDBJ databases">
        <authorList>
            <person name="Jaffe A."/>
        </authorList>
    </citation>
    <scope>NUCLEOTIDE SEQUENCE</scope>
    <source>
        <strain evidence="2">RIFCSPLOWO2_01_FULL_AR10_48_17</strain>
    </source>
</reference>
<dbReference type="EMBL" id="JAGVWC010000011">
    <property type="protein sequence ID" value="MBS3061876.1"/>
    <property type="molecule type" value="Genomic_DNA"/>
</dbReference>